<dbReference type="RefSeq" id="WP_302878992.1">
    <property type="nucleotide sequence ID" value="NZ_JAUMKJ010000018.1"/>
</dbReference>
<keyword evidence="3" id="KW-1185">Reference proteome</keyword>
<reference evidence="2" key="1">
    <citation type="submission" date="2023-07" db="EMBL/GenBank/DDBJ databases">
        <authorList>
            <person name="Aktuganov G."/>
            <person name="Boyko T."/>
            <person name="Delegan Y."/>
            <person name="Galimzianova N."/>
            <person name="Gilvanova E."/>
            <person name="Korobov V."/>
            <person name="Kuzmina L."/>
            <person name="Melentiev A."/>
            <person name="Milman P."/>
            <person name="Ryabova A."/>
            <person name="Stupak E."/>
            <person name="Yasakov T."/>
            <person name="Zharikova N."/>
            <person name="Zhurenko E."/>
        </authorList>
    </citation>
    <scope>NUCLEOTIDE SEQUENCE</scope>
    <source>
        <strain evidence="2">IB-739</strain>
    </source>
</reference>
<dbReference type="Pfam" id="PF17418">
    <property type="entry name" value="SdpA"/>
    <property type="match status" value="1"/>
</dbReference>
<evidence type="ECO:0000313" key="3">
    <source>
        <dbReference type="Proteomes" id="UP001168883"/>
    </source>
</evidence>
<protein>
    <submittedName>
        <fullName evidence="2">SdpA family antimicrobial peptide system protein</fullName>
    </submittedName>
</protein>
<evidence type="ECO:0000256" key="1">
    <source>
        <dbReference type="SAM" id="Phobius"/>
    </source>
</evidence>
<organism evidence="2 3">
    <name type="scientific">Paenibacillus ehimensis</name>
    <dbReference type="NCBI Taxonomy" id="79264"/>
    <lineage>
        <taxon>Bacteria</taxon>
        <taxon>Bacillati</taxon>
        <taxon>Bacillota</taxon>
        <taxon>Bacilli</taxon>
        <taxon>Bacillales</taxon>
        <taxon>Paenibacillaceae</taxon>
        <taxon>Paenibacillus</taxon>
    </lineage>
</organism>
<accession>A0ABT8VCE8</accession>
<comment type="caution">
    <text evidence="2">The sequence shown here is derived from an EMBL/GenBank/DDBJ whole genome shotgun (WGS) entry which is preliminary data.</text>
</comment>
<dbReference type="EMBL" id="JAUMKJ010000018">
    <property type="protein sequence ID" value="MDO3678632.1"/>
    <property type="molecule type" value="Genomic_DNA"/>
</dbReference>
<gene>
    <name evidence="2" type="ORF">Q3C12_16585</name>
</gene>
<evidence type="ECO:0000313" key="2">
    <source>
        <dbReference type="EMBL" id="MDO3678632.1"/>
    </source>
</evidence>
<dbReference type="InterPro" id="IPR023902">
    <property type="entry name" value="Sporulation_SdpA"/>
</dbReference>
<dbReference type="Proteomes" id="UP001168883">
    <property type="component" value="Unassembled WGS sequence"/>
</dbReference>
<keyword evidence="1" id="KW-0812">Transmembrane</keyword>
<keyword evidence="1" id="KW-1133">Transmembrane helix</keyword>
<feature type="transmembrane region" description="Helical" evidence="1">
    <location>
        <begin position="12"/>
        <end position="35"/>
    </location>
</feature>
<sequence>MVSLKKSKHIRIGIFTSLITLFWIYIFLLAIHTALPANALTSLPLKEELKIIQWFPQGWGFYSKNPREPYFYVYDVPGNKLAGQWPNNRVDNAFGLLRFGRSQGVEAGLLTSKIPSNSLTECKENPVECLNQLQAIEVENPSPFPTICGDVGFVYQEPIPWAWSKGGEETVMPSKLVRVKVACSQKSV</sequence>
<keyword evidence="1" id="KW-0472">Membrane</keyword>
<dbReference type="NCBIfam" id="TIGR04034">
    <property type="entry name" value="export_SdpA"/>
    <property type="match status" value="1"/>
</dbReference>
<name>A0ABT8VCE8_9BACL</name>
<proteinExistence type="predicted"/>